<evidence type="ECO:0000313" key="3">
    <source>
        <dbReference type="Proteomes" id="UP000309038"/>
    </source>
</evidence>
<protein>
    <recommendedName>
        <fullName evidence="1">NADP-dependent oxidoreductase domain-containing protein</fullName>
    </recommendedName>
</protein>
<dbReference type="InterPro" id="IPR020471">
    <property type="entry name" value="AKR"/>
</dbReference>
<dbReference type="InterPro" id="IPR018170">
    <property type="entry name" value="Aldo/ket_reductase_CS"/>
</dbReference>
<dbReference type="Gene3D" id="3.20.20.100">
    <property type="entry name" value="NADP-dependent oxidoreductase domain"/>
    <property type="match status" value="1"/>
</dbReference>
<evidence type="ECO:0000259" key="1">
    <source>
        <dbReference type="Pfam" id="PF00248"/>
    </source>
</evidence>
<evidence type="ECO:0000313" key="2">
    <source>
        <dbReference type="EMBL" id="THG97151.1"/>
    </source>
</evidence>
<accession>A0A4S4KG33</accession>
<proteinExistence type="predicted"/>
<dbReference type="PANTHER" id="PTHR11732">
    <property type="entry name" value="ALDO/KETO REDUCTASE"/>
    <property type="match status" value="1"/>
</dbReference>
<sequence length="240" mass="26716">MSSVPSFKLNTGADAPAIGCGCWAGFTKEEQDAAKDWILMAIKYLIHWPLTLVYEDDNFFPMGPDGVLKTTDYPFTKTWAALEKLHESGKAKAIGVSNFSVKTLEELLKTAKIVPADNQVELHPYLIQEDLVNYCKERGITVTAYASTGYKVVRENPLIVELAEKYKVTSTQVILAWHIARGIAVVPGSKNPEHQKENINLPTLEAEDVKRISALNRNERLSNKPVNGMMHGCTVEQLGW</sequence>
<dbReference type="PRINTS" id="PR00069">
    <property type="entry name" value="ALDKETRDTASE"/>
</dbReference>
<dbReference type="Pfam" id="PF00248">
    <property type="entry name" value="Aldo_ket_red"/>
    <property type="match status" value="1"/>
</dbReference>
<dbReference type="CDD" id="cd19071">
    <property type="entry name" value="AKR_AKR1-5-like"/>
    <property type="match status" value="1"/>
</dbReference>
<dbReference type="EMBL" id="SGPJ01000186">
    <property type="protein sequence ID" value="THG97151.1"/>
    <property type="molecule type" value="Genomic_DNA"/>
</dbReference>
<dbReference type="Proteomes" id="UP000309038">
    <property type="component" value="Unassembled WGS sequence"/>
</dbReference>
<name>A0A4S4KG33_9APHY</name>
<dbReference type="InterPro" id="IPR023210">
    <property type="entry name" value="NADP_OxRdtase_dom"/>
</dbReference>
<dbReference type="GO" id="GO:0016491">
    <property type="term" value="F:oxidoreductase activity"/>
    <property type="evidence" value="ECO:0007669"/>
    <property type="project" value="InterPro"/>
</dbReference>
<gene>
    <name evidence="2" type="ORF">EW026_g4800</name>
</gene>
<dbReference type="InterPro" id="IPR036812">
    <property type="entry name" value="NAD(P)_OxRdtase_dom_sf"/>
</dbReference>
<organism evidence="2 3">
    <name type="scientific">Hermanssonia centrifuga</name>
    <dbReference type="NCBI Taxonomy" id="98765"/>
    <lineage>
        <taxon>Eukaryota</taxon>
        <taxon>Fungi</taxon>
        <taxon>Dikarya</taxon>
        <taxon>Basidiomycota</taxon>
        <taxon>Agaricomycotina</taxon>
        <taxon>Agaricomycetes</taxon>
        <taxon>Polyporales</taxon>
        <taxon>Meruliaceae</taxon>
        <taxon>Hermanssonia</taxon>
    </lineage>
</organism>
<dbReference type="SUPFAM" id="SSF51430">
    <property type="entry name" value="NAD(P)-linked oxidoreductase"/>
    <property type="match status" value="1"/>
</dbReference>
<dbReference type="AlphaFoldDB" id="A0A4S4KG33"/>
<keyword evidence="3" id="KW-1185">Reference proteome</keyword>
<reference evidence="2 3" key="1">
    <citation type="submission" date="2019-02" db="EMBL/GenBank/DDBJ databases">
        <title>Genome sequencing of the rare red list fungi Phlebia centrifuga.</title>
        <authorList>
            <person name="Buettner E."/>
            <person name="Kellner H."/>
        </authorList>
    </citation>
    <scope>NUCLEOTIDE SEQUENCE [LARGE SCALE GENOMIC DNA]</scope>
    <source>
        <strain evidence="2 3">DSM 108282</strain>
    </source>
</reference>
<dbReference type="PIRSF" id="PIRSF000097">
    <property type="entry name" value="AKR"/>
    <property type="match status" value="1"/>
</dbReference>
<dbReference type="PROSITE" id="PS00062">
    <property type="entry name" value="ALDOKETO_REDUCTASE_2"/>
    <property type="match status" value="1"/>
</dbReference>
<comment type="caution">
    <text evidence="2">The sequence shown here is derived from an EMBL/GenBank/DDBJ whole genome shotgun (WGS) entry which is preliminary data.</text>
</comment>
<feature type="domain" description="NADP-dependent oxidoreductase" evidence="1">
    <location>
        <begin position="44"/>
        <end position="216"/>
    </location>
</feature>